<dbReference type="InterPro" id="IPR051708">
    <property type="entry name" value="Plant_Aspart_Prot_A1"/>
</dbReference>
<evidence type="ECO:0000313" key="7">
    <source>
        <dbReference type="Proteomes" id="UP001054252"/>
    </source>
</evidence>
<feature type="domain" description="Xylanase inhibitor C-terminal" evidence="4">
    <location>
        <begin position="165"/>
        <end position="215"/>
    </location>
</feature>
<evidence type="ECO:0000256" key="2">
    <source>
        <dbReference type="ARBA" id="ARBA00022670"/>
    </source>
</evidence>
<dbReference type="SUPFAM" id="SSF50630">
    <property type="entry name" value="Acid proteases"/>
    <property type="match status" value="1"/>
</dbReference>
<proteinExistence type="inferred from homology"/>
<evidence type="ECO:0000313" key="6">
    <source>
        <dbReference type="EMBL" id="GKV42124.1"/>
    </source>
</evidence>
<dbReference type="AlphaFoldDB" id="A0AAV5LX71"/>
<dbReference type="Pfam" id="PF14541">
    <property type="entry name" value="TAXi_C"/>
    <property type="match status" value="1"/>
</dbReference>
<dbReference type="PANTHER" id="PTHR47967">
    <property type="entry name" value="OS07G0603500 PROTEIN-RELATED"/>
    <property type="match status" value="1"/>
</dbReference>
<comment type="caution">
    <text evidence="6">The sequence shown here is derived from an EMBL/GenBank/DDBJ whole genome shotgun (WGS) entry which is preliminary data.</text>
</comment>
<evidence type="ECO:0000256" key="1">
    <source>
        <dbReference type="ARBA" id="ARBA00007447"/>
    </source>
</evidence>
<dbReference type="Pfam" id="PF14543">
    <property type="entry name" value="TAXi_N"/>
    <property type="match status" value="1"/>
</dbReference>
<keyword evidence="7" id="KW-1185">Reference proteome</keyword>
<keyword evidence="2" id="KW-0645">Protease</keyword>
<evidence type="ECO:0000259" key="5">
    <source>
        <dbReference type="Pfam" id="PF14543"/>
    </source>
</evidence>
<dbReference type="InterPro" id="IPR032799">
    <property type="entry name" value="TAXi_C"/>
</dbReference>
<keyword evidence="3" id="KW-0378">Hydrolase</keyword>
<protein>
    <recommendedName>
        <fullName evidence="8">Peptidase A1 domain-containing protein</fullName>
    </recommendedName>
</protein>
<comment type="similarity">
    <text evidence="1">Belongs to the peptidase A1 family.</text>
</comment>
<evidence type="ECO:0000259" key="4">
    <source>
        <dbReference type="Pfam" id="PF14541"/>
    </source>
</evidence>
<feature type="domain" description="Xylanase inhibitor N-terminal" evidence="5">
    <location>
        <begin position="47"/>
        <end position="132"/>
    </location>
</feature>
<name>A0AAV5LX71_9ROSI</name>
<evidence type="ECO:0008006" key="8">
    <source>
        <dbReference type="Google" id="ProtNLM"/>
    </source>
</evidence>
<dbReference type="Proteomes" id="UP001054252">
    <property type="component" value="Unassembled WGS sequence"/>
</dbReference>
<dbReference type="GO" id="GO:0005576">
    <property type="term" value="C:extracellular region"/>
    <property type="evidence" value="ECO:0007669"/>
    <property type="project" value="TreeGrafter"/>
</dbReference>
<organism evidence="6 7">
    <name type="scientific">Rubroshorea leprosula</name>
    <dbReference type="NCBI Taxonomy" id="152421"/>
    <lineage>
        <taxon>Eukaryota</taxon>
        <taxon>Viridiplantae</taxon>
        <taxon>Streptophyta</taxon>
        <taxon>Embryophyta</taxon>
        <taxon>Tracheophyta</taxon>
        <taxon>Spermatophyta</taxon>
        <taxon>Magnoliopsida</taxon>
        <taxon>eudicotyledons</taxon>
        <taxon>Gunneridae</taxon>
        <taxon>Pentapetalae</taxon>
        <taxon>rosids</taxon>
        <taxon>malvids</taxon>
        <taxon>Malvales</taxon>
        <taxon>Dipterocarpaceae</taxon>
        <taxon>Rubroshorea</taxon>
    </lineage>
</organism>
<reference evidence="6 7" key="1">
    <citation type="journal article" date="2021" name="Commun. Biol.">
        <title>The genome of Shorea leprosula (Dipterocarpaceae) highlights the ecological relevance of drought in aseasonal tropical rainforests.</title>
        <authorList>
            <person name="Ng K.K.S."/>
            <person name="Kobayashi M.J."/>
            <person name="Fawcett J.A."/>
            <person name="Hatakeyama M."/>
            <person name="Paape T."/>
            <person name="Ng C.H."/>
            <person name="Ang C.C."/>
            <person name="Tnah L.H."/>
            <person name="Lee C.T."/>
            <person name="Nishiyama T."/>
            <person name="Sese J."/>
            <person name="O'Brien M.J."/>
            <person name="Copetti D."/>
            <person name="Mohd Noor M.I."/>
            <person name="Ong R.C."/>
            <person name="Putra M."/>
            <person name="Sireger I.Z."/>
            <person name="Indrioko S."/>
            <person name="Kosugi Y."/>
            <person name="Izuno A."/>
            <person name="Isagi Y."/>
            <person name="Lee S.L."/>
            <person name="Shimizu K.K."/>
        </authorList>
    </citation>
    <scope>NUCLEOTIDE SEQUENCE [LARGE SCALE GENOMIC DNA]</scope>
    <source>
        <strain evidence="6">214</strain>
    </source>
</reference>
<dbReference type="GO" id="GO:0006508">
    <property type="term" value="P:proteolysis"/>
    <property type="evidence" value="ECO:0007669"/>
    <property type="project" value="UniProtKB-KW"/>
</dbReference>
<evidence type="ECO:0000256" key="3">
    <source>
        <dbReference type="ARBA" id="ARBA00022801"/>
    </source>
</evidence>
<sequence length="220" mass="24493">MGLITASLASNVPNTISQYLTLQHPPLLLTCHAILSIVPDAALVIHSTNVHYRKRYVEGPPSTGTLATEQKLHLMRHQTKGILTVPNVEFGCGHNNGNFTDHRISGMLGVGYRTISLVRHLGSRFSYCIDTIFDTNYSHKKFLGNIGPKMERDSTPLEVINGRCYVELQGISIGEKWLDIHPSVFRGTSKERSGVVIDSGFPATWLVKEAYKTHREVQNL</sequence>
<dbReference type="GO" id="GO:0008233">
    <property type="term" value="F:peptidase activity"/>
    <property type="evidence" value="ECO:0007669"/>
    <property type="project" value="UniProtKB-KW"/>
</dbReference>
<dbReference type="EMBL" id="BPVZ01000155">
    <property type="protein sequence ID" value="GKV42124.1"/>
    <property type="molecule type" value="Genomic_DNA"/>
</dbReference>
<dbReference type="InterPro" id="IPR032861">
    <property type="entry name" value="TAXi_N"/>
</dbReference>
<accession>A0AAV5LX71</accession>
<dbReference type="PANTHER" id="PTHR47967:SF14">
    <property type="entry name" value="EUKARYOTIC ASPARTYL PROTEASE FAMILY PROTEIN"/>
    <property type="match status" value="1"/>
</dbReference>
<gene>
    <name evidence="6" type="ORF">SLEP1_g49566</name>
</gene>
<dbReference type="Gene3D" id="2.40.70.10">
    <property type="entry name" value="Acid Proteases"/>
    <property type="match status" value="2"/>
</dbReference>
<dbReference type="InterPro" id="IPR021109">
    <property type="entry name" value="Peptidase_aspartic_dom_sf"/>
</dbReference>